<dbReference type="InterPro" id="IPR010252">
    <property type="entry name" value="HutF"/>
</dbReference>
<dbReference type="NCBIfam" id="NF006681">
    <property type="entry name" value="PRK09229.1-2"/>
    <property type="match status" value="1"/>
</dbReference>
<dbReference type="InterPro" id="IPR050287">
    <property type="entry name" value="MTA/SAH_deaminase"/>
</dbReference>
<name>A0A021VTR4_9CELL</name>
<reference evidence="3 4" key="1">
    <citation type="submission" date="2014-01" db="EMBL/GenBank/DDBJ databases">
        <title>Actinotalea ferrariae CF5-4.</title>
        <authorList>
            <person name="Chen F."/>
            <person name="Li Y."/>
            <person name="Wang G."/>
        </authorList>
    </citation>
    <scope>NUCLEOTIDE SEQUENCE [LARGE SCALE GENOMIC DNA]</scope>
    <source>
        <strain evidence="3 4">CF5-4</strain>
    </source>
</reference>
<dbReference type="NCBIfam" id="TIGR02022">
    <property type="entry name" value="hutF"/>
    <property type="match status" value="1"/>
</dbReference>
<comment type="caution">
    <text evidence="3">The sequence shown here is derived from an EMBL/GenBank/DDBJ whole genome shotgun (WGS) entry which is preliminary data.</text>
</comment>
<dbReference type="SUPFAM" id="SSF51338">
    <property type="entry name" value="Composite domain of metallo-dependent hydrolases"/>
    <property type="match status" value="1"/>
</dbReference>
<dbReference type="Gene3D" id="2.30.40.10">
    <property type="entry name" value="Urease, subunit C, domain 1"/>
    <property type="match status" value="1"/>
</dbReference>
<dbReference type="RefSeq" id="WP_052023125.1">
    <property type="nucleotide sequence ID" value="NZ_AXCW01000236.1"/>
</dbReference>
<evidence type="ECO:0000256" key="1">
    <source>
        <dbReference type="ARBA" id="ARBA00022801"/>
    </source>
</evidence>
<dbReference type="InterPro" id="IPR032466">
    <property type="entry name" value="Metal_Hydrolase"/>
</dbReference>
<gene>
    <name evidence="3" type="ORF">N866_08365</name>
</gene>
<dbReference type="AlphaFoldDB" id="A0A021VTR4"/>
<dbReference type="PANTHER" id="PTHR43794:SF11">
    <property type="entry name" value="AMIDOHYDROLASE-RELATED DOMAIN-CONTAINING PROTEIN"/>
    <property type="match status" value="1"/>
</dbReference>
<dbReference type="PANTHER" id="PTHR43794">
    <property type="entry name" value="AMINOHYDROLASE SSNA-RELATED"/>
    <property type="match status" value="1"/>
</dbReference>
<dbReference type="Gene3D" id="3.20.20.140">
    <property type="entry name" value="Metal-dependent hydrolases"/>
    <property type="match status" value="1"/>
</dbReference>
<accession>A0A021VTR4</accession>
<sequence length="480" mass="50048">MTPTPAPTSSPTANPTTTGYWCERAWLPGGPAERVRLEATDGVLRSVDAGVDPRPGDARLPGIVLPGMANAHSHAFHRALRGWTHGALRGGSHGALRGGSHGALRGGAQDRGDFWSWRRQMYALAEVLDPDGYHRLARAVFAEMVLAGVTAVGELHYLHHPPGGGRYADPNAMAEALRAAAAEAGLHLTLLDTCYLTGDVGEPLEGTQRRFGDGDAARWAERVDLLRPDAGFGVGAAVHSVRAVPRDQVPEVVRWARDRGAPLHAHLSEQPAENDRCRAAYGVTPAQVLDDAGFLGPGSTVVHAVHVTDDDVARLGRSGTAVCLCPSTERDLGDGIAPAGALRDAGSPWCVGTDQHVTVDLLGEVCAVEMHERLATGRRGTFAPAELVTAATVAGHRALGRPDAGVLAVGARADLVAVRTDTVRTAGTDPEQVALVAGAADVDTVVVGGQVVVEAGVHRLGDVARLLADAVGDVRARAAR</sequence>
<dbReference type="SUPFAM" id="SSF51556">
    <property type="entry name" value="Metallo-dependent hydrolases"/>
    <property type="match status" value="1"/>
</dbReference>
<evidence type="ECO:0000313" key="4">
    <source>
        <dbReference type="Proteomes" id="UP000019753"/>
    </source>
</evidence>
<organism evidence="3 4">
    <name type="scientific">Actinotalea ferrariae CF5-4</name>
    <dbReference type="NCBI Taxonomy" id="948458"/>
    <lineage>
        <taxon>Bacteria</taxon>
        <taxon>Bacillati</taxon>
        <taxon>Actinomycetota</taxon>
        <taxon>Actinomycetes</taxon>
        <taxon>Micrococcales</taxon>
        <taxon>Cellulomonadaceae</taxon>
        <taxon>Actinotalea</taxon>
    </lineage>
</organism>
<dbReference type="OrthoDB" id="3204583at2"/>
<keyword evidence="4" id="KW-1185">Reference proteome</keyword>
<protein>
    <submittedName>
        <fullName evidence="3">N-formimino-L-glutamate deiminase</fullName>
    </submittedName>
</protein>
<dbReference type="Pfam" id="PF01979">
    <property type="entry name" value="Amidohydro_1"/>
    <property type="match status" value="1"/>
</dbReference>
<keyword evidence="1" id="KW-0378">Hydrolase</keyword>
<dbReference type="GO" id="GO:0016810">
    <property type="term" value="F:hydrolase activity, acting on carbon-nitrogen (but not peptide) bonds"/>
    <property type="evidence" value="ECO:0007669"/>
    <property type="project" value="InterPro"/>
</dbReference>
<evidence type="ECO:0000259" key="2">
    <source>
        <dbReference type="Pfam" id="PF01979"/>
    </source>
</evidence>
<proteinExistence type="predicted"/>
<dbReference type="InterPro" id="IPR006680">
    <property type="entry name" value="Amidohydro-rel"/>
</dbReference>
<dbReference type="Proteomes" id="UP000019753">
    <property type="component" value="Unassembled WGS sequence"/>
</dbReference>
<dbReference type="EMBL" id="AXCW01000236">
    <property type="protein sequence ID" value="EYR62457.1"/>
    <property type="molecule type" value="Genomic_DNA"/>
</dbReference>
<evidence type="ECO:0000313" key="3">
    <source>
        <dbReference type="EMBL" id="EYR62457.1"/>
    </source>
</evidence>
<dbReference type="InterPro" id="IPR011059">
    <property type="entry name" value="Metal-dep_hydrolase_composite"/>
</dbReference>
<feature type="domain" description="Amidohydrolase-related" evidence="2">
    <location>
        <begin position="63"/>
        <end position="452"/>
    </location>
</feature>